<name>A0A699X247_TANCI</name>
<dbReference type="AlphaFoldDB" id="A0A699X247"/>
<accession>A0A699X247</accession>
<feature type="non-terminal residue" evidence="1">
    <location>
        <position position="1"/>
    </location>
</feature>
<organism evidence="1">
    <name type="scientific">Tanacetum cinerariifolium</name>
    <name type="common">Dalmatian daisy</name>
    <name type="synonym">Chrysanthemum cinerariifolium</name>
    <dbReference type="NCBI Taxonomy" id="118510"/>
    <lineage>
        <taxon>Eukaryota</taxon>
        <taxon>Viridiplantae</taxon>
        <taxon>Streptophyta</taxon>
        <taxon>Embryophyta</taxon>
        <taxon>Tracheophyta</taxon>
        <taxon>Spermatophyta</taxon>
        <taxon>Magnoliopsida</taxon>
        <taxon>eudicotyledons</taxon>
        <taxon>Gunneridae</taxon>
        <taxon>Pentapetalae</taxon>
        <taxon>asterids</taxon>
        <taxon>campanulids</taxon>
        <taxon>Asterales</taxon>
        <taxon>Asteraceae</taxon>
        <taxon>Asteroideae</taxon>
        <taxon>Anthemideae</taxon>
        <taxon>Anthemidinae</taxon>
        <taxon>Tanacetum</taxon>
    </lineage>
</organism>
<sequence length="46" mass="5156">RGPTKPNKDLSQSNGPFAPIIEDWVFDSEDEYEGEPMPTQTTPSFV</sequence>
<proteinExistence type="predicted"/>
<comment type="caution">
    <text evidence="1">The sequence shown here is derived from an EMBL/GenBank/DDBJ whole genome shotgun (WGS) entry which is preliminary data.</text>
</comment>
<evidence type="ECO:0000313" key="1">
    <source>
        <dbReference type="EMBL" id="GFD53797.1"/>
    </source>
</evidence>
<protein>
    <submittedName>
        <fullName evidence="1">Uncharacterized protein</fullName>
    </submittedName>
</protein>
<reference evidence="1" key="1">
    <citation type="journal article" date="2019" name="Sci. Rep.">
        <title>Draft genome of Tanacetum cinerariifolium, the natural source of mosquito coil.</title>
        <authorList>
            <person name="Yamashiro T."/>
            <person name="Shiraishi A."/>
            <person name="Satake H."/>
            <person name="Nakayama K."/>
        </authorList>
    </citation>
    <scope>NUCLEOTIDE SEQUENCE</scope>
</reference>
<gene>
    <name evidence="1" type="ORF">Tci_925766</name>
</gene>
<dbReference type="EMBL" id="BKCJ011798625">
    <property type="protein sequence ID" value="GFD53797.1"/>
    <property type="molecule type" value="Genomic_DNA"/>
</dbReference>